<protein>
    <submittedName>
        <fullName evidence="2">Uncharacterized protein</fullName>
    </submittedName>
</protein>
<dbReference type="RefSeq" id="WP_160425125.1">
    <property type="nucleotide sequence ID" value="NZ_WSTA01000049.1"/>
</dbReference>
<dbReference type="EMBL" id="WSTA01000049">
    <property type="protein sequence ID" value="MWB99147.1"/>
    <property type="molecule type" value="Genomic_DNA"/>
</dbReference>
<evidence type="ECO:0000256" key="1">
    <source>
        <dbReference type="SAM" id="MobiDB-lite"/>
    </source>
</evidence>
<comment type="caution">
    <text evidence="2">The sequence shown here is derived from an EMBL/GenBank/DDBJ whole genome shotgun (WGS) entry which is preliminary data.</text>
</comment>
<gene>
    <name evidence="2" type="ORF">GB864_11390</name>
</gene>
<dbReference type="Proteomes" id="UP000438182">
    <property type="component" value="Unassembled WGS sequence"/>
</dbReference>
<keyword evidence="3" id="KW-1185">Reference proteome</keyword>
<accession>A0A6I4P6C8</accession>
<feature type="region of interest" description="Disordered" evidence="1">
    <location>
        <begin position="64"/>
        <end position="131"/>
    </location>
</feature>
<dbReference type="AlphaFoldDB" id="A0A6I4P6C8"/>
<organism evidence="2 3">
    <name type="scientific">Agromyces seonyuensis</name>
    <dbReference type="NCBI Taxonomy" id="2662446"/>
    <lineage>
        <taxon>Bacteria</taxon>
        <taxon>Bacillati</taxon>
        <taxon>Actinomycetota</taxon>
        <taxon>Actinomycetes</taxon>
        <taxon>Micrococcales</taxon>
        <taxon>Microbacteriaceae</taxon>
        <taxon>Agromyces</taxon>
    </lineage>
</organism>
<feature type="region of interest" description="Disordered" evidence="1">
    <location>
        <begin position="203"/>
        <end position="264"/>
    </location>
</feature>
<proteinExistence type="predicted"/>
<sequence>MLGRPPKTTRDARERISPSVLRRTRVFGLVAAVGVGALAVSGLALAAGTQAGLRSLDGVIAGGTFDPDRDDSGSSSVPGDAGSALPESSETPTPSTAPTPSAPPTSAPPTTDAPDVPATDPMSPEYNPYTTVGDPAYLTEGVRREWLGQEAVVRDCMSAAGFEYLPWQWWYGGSPLPTGLSADEEAAWYAAYAGGAADGAATSSAFHAEPVNESEAEAEQGTDAVPETAEPPVTEPPVTPTPEPTPDPTPDPTPTPDPGGCRAVGQAAAEAAVAAGAPLAADLPAAPGPEVPTEREAWLAFQDEVRACMSSAGFEYRYWQYWNPAYTAPPGGILAAEPEGLDEATRAAWQAALYGAAGSAPSEGGGCWASGMSSSGYRAFA</sequence>
<evidence type="ECO:0000313" key="3">
    <source>
        <dbReference type="Proteomes" id="UP000438182"/>
    </source>
</evidence>
<evidence type="ECO:0000313" key="2">
    <source>
        <dbReference type="EMBL" id="MWB99147.1"/>
    </source>
</evidence>
<feature type="compositionally biased region" description="Pro residues" evidence="1">
    <location>
        <begin position="95"/>
        <end position="107"/>
    </location>
</feature>
<reference evidence="2 3" key="1">
    <citation type="submission" date="2019-12" db="EMBL/GenBank/DDBJ databases">
        <authorList>
            <person name="Kim Y.S."/>
        </authorList>
    </citation>
    <scope>NUCLEOTIDE SEQUENCE [LARGE SCALE GENOMIC DNA]</scope>
    <source>
        <strain evidence="2 3">MMS17-SY077</strain>
    </source>
</reference>
<feature type="compositionally biased region" description="Low complexity" evidence="1">
    <location>
        <begin position="108"/>
        <end position="121"/>
    </location>
</feature>
<name>A0A6I4P6C8_9MICO</name>
<feature type="compositionally biased region" description="Pro residues" evidence="1">
    <location>
        <begin position="233"/>
        <end position="257"/>
    </location>
</feature>